<evidence type="ECO:0000256" key="1">
    <source>
        <dbReference type="ARBA" id="ARBA00006436"/>
    </source>
</evidence>
<dbReference type="Pfam" id="PF03981">
    <property type="entry name" value="Ubiq_cyt_C_chap"/>
    <property type="match status" value="1"/>
</dbReference>
<comment type="caution">
    <text evidence="3">The sequence shown here is derived from an EMBL/GenBank/DDBJ whole genome shotgun (WGS) entry which is preliminary data.</text>
</comment>
<dbReference type="OrthoDB" id="7158889at2"/>
<dbReference type="RefSeq" id="WP_135246946.1">
    <property type="nucleotide sequence ID" value="NZ_SIHO01000003.1"/>
</dbReference>
<evidence type="ECO:0000313" key="3">
    <source>
        <dbReference type="EMBL" id="TFU01442.1"/>
    </source>
</evidence>
<accession>A0A4Y9EKW6</accession>
<proteinExistence type="inferred from homology"/>
<sequence length="181" mass="19243">MNPFSSLTRAVKHAVQRQFAVELPGDALYRSVVELARQPQSYIAGAVPDTLDGRFDMVALVLALVLIRLESAGEMQLTSDLTERFITDMDGSLREIGISDQVVGKHIGNMVSALGGRLGAYRDALAPDAAPQALPEALARNLYRGAPVAADALAWQTAHARSLHARINSAALDALKAGTIA</sequence>
<organism evidence="3 4">
    <name type="scientific">Glacieibacterium arshaanense</name>
    <dbReference type="NCBI Taxonomy" id="2511025"/>
    <lineage>
        <taxon>Bacteria</taxon>
        <taxon>Pseudomonadati</taxon>
        <taxon>Pseudomonadota</taxon>
        <taxon>Alphaproteobacteria</taxon>
        <taxon>Sphingomonadales</taxon>
        <taxon>Sphingosinicellaceae</taxon>
        <taxon>Glacieibacterium</taxon>
    </lineage>
</organism>
<reference evidence="3 4" key="1">
    <citation type="submission" date="2019-02" db="EMBL/GenBank/DDBJ databases">
        <title>Polymorphobacter sp. isolated from the lake at the Tibet of China.</title>
        <authorList>
            <person name="Li A."/>
        </authorList>
    </citation>
    <scope>NUCLEOTIDE SEQUENCE [LARGE SCALE GENOMIC DNA]</scope>
    <source>
        <strain evidence="3 4">DJ1R-1</strain>
    </source>
</reference>
<feature type="domain" description="Ubiquinol-cytochrome c chaperone" evidence="2">
    <location>
        <begin position="46"/>
        <end position="167"/>
    </location>
</feature>
<comment type="similarity">
    <text evidence="1">Belongs to the UPF0174 family.</text>
</comment>
<keyword evidence="4" id="KW-1185">Reference proteome</keyword>
<protein>
    <submittedName>
        <fullName evidence="3">Ubiquinol-cytochrome C chaperone</fullName>
    </submittedName>
</protein>
<evidence type="ECO:0000259" key="2">
    <source>
        <dbReference type="Pfam" id="PF03981"/>
    </source>
</evidence>
<dbReference type="InterPro" id="IPR021150">
    <property type="entry name" value="Ubiq_cyt_c_chap"/>
</dbReference>
<dbReference type="Proteomes" id="UP000297737">
    <property type="component" value="Unassembled WGS sequence"/>
</dbReference>
<dbReference type="AlphaFoldDB" id="A0A4Y9EKW6"/>
<name>A0A4Y9EKW6_9SPHN</name>
<evidence type="ECO:0000313" key="4">
    <source>
        <dbReference type="Proteomes" id="UP000297737"/>
    </source>
</evidence>
<gene>
    <name evidence="3" type="ORF">EUV02_14290</name>
</gene>
<dbReference type="EMBL" id="SIHO01000003">
    <property type="protein sequence ID" value="TFU01442.1"/>
    <property type="molecule type" value="Genomic_DNA"/>
</dbReference>